<feature type="region of interest" description="Disordered" evidence="1">
    <location>
        <begin position="216"/>
        <end position="252"/>
    </location>
</feature>
<protein>
    <submittedName>
        <fullName evidence="2">Uncharacterized protein</fullName>
    </submittedName>
</protein>
<reference evidence="2" key="1">
    <citation type="submission" date="2018-01" db="EMBL/GenBank/DDBJ databases">
        <authorList>
            <person name="Mao J.F."/>
        </authorList>
    </citation>
    <scope>NUCLEOTIDE SEQUENCE</scope>
    <source>
        <strain evidence="2">Huo1</strain>
        <tissue evidence="2">Leaf</tissue>
    </source>
</reference>
<organism evidence="2">
    <name type="scientific">Salvia splendens</name>
    <name type="common">Scarlet sage</name>
    <dbReference type="NCBI Taxonomy" id="180675"/>
    <lineage>
        <taxon>Eukaryota</taxon>
        <taxon>Viridiplantae</taxon>
        <taxon>Streptophyta</taxon>
        <taxon>Embryophyta</taxon>
        <taxon>Tracheophyta</taxon>
        <taxon>Spermatophyta</taxon>
        <taxon>Magnoliopsida</taxon>
        <taxon>eudicotyledons</taxon>
        <taxon>Gunneridae</taxon>
        <taxon>Pentapetalae</taxon>
        <taxon>asterids</taxon>
        <taxon>lamiids</taxon>
        <taxon>Lamiales</taxon>
        <taxon>Lamiaceae</taxon>
        <taxon>Nepetoideae</taxon>
        <taxon>Mentheae</taxon>
        <taxon>Salviinae</taxon>
        <taxon>Salvia</taxon>
        <taxon>Salvia subgen. Calosphace</taxon>
        <taxon>core Calosphace</taxon>
    </lineage>
</organism>
<feature type="compositionally biased region" description="Basic and acidic residues" evidence="1">
    <location>
        <begin position="229"/>
        <end position="247"/>
    </location>
</feature>
<dbReference type="EMBL" id="PNBA02000012">
    <property type="protein sequence ID" value="KAG6405914.1"/>
    <property type="molecule type" value="Genomic_DNA"/>
</dbReference>
<name>A0A8X8ZJ68_SALSN</name>
<evidence type="ECO:0000313" key="2">
    <source>
        <dbReference type="EMBL" id="KAG6405914.1"/>
    </source>
</evidence>
<keyword evidence="3" id="KW-1185">Reference proteome</keyword>
<dbReference type="AlphaFoldDB" id="A0A8X8ZJ68"/>
<feature type="compositionally biased region" description="Polar residues" evidence="1">
    <location>
        <begin position="147"/>
        <end position="158"/>
    </location>
</feature>
<dbReference type="Proteomes" id="UP000298416">
    <property type="component" value="Unassembled WGS sequence"/>
</dbReference>
<accession>A0A8X8ZJ68</accession>
<reference evidence="2" key="2">
    <citation type="submission" date="2020-08" db="EMBL/GenBank/DDBJ databases">
        <title>Plant Genome Project.</title>
        <authorList>
            <person name="Zhang R.-G."/>
        </authorList>
    </citation>
    <scope>NUCLEOTIDE SEQUENCE</scope>
    <source>
        <strain evidence="2">Huo1</strain>
        <tissue evidence="2">Leaf</tissue>
    </source>
</reference>
<comment type="caution">
    <text evidence="2">The sequence shown here is derived from an EMBL/GenBank/DDBJ whole genome shotgun (WGS) entry which is preliminary data.</text>
</comment>
<gene>
    <name evidence="2" type="ORF">SASPL_133508</name>
</gene>
<proteinExistence type="predicted"/>
<evidence type="ECO:0000256" key="1">
    <source>
        <dbReference type="SAM" id="MobiDB-lite"/>
    </source>
</evidence>
<evidence type="ECO:0000313" key="3">
    <source>
        <dbReference type="Proteomes" id="UP000298416"/>
    </source>
</evidence>
<feature type="region of interest" description="Disordered" evidence="1">
    <location>
        <begin position="109"/>
        <end position="164"/>
    </location>
</feature>
<sequence length="258" mass="27460">MGANHQDILEAINRLDGHDNTGNMRLDGNDYHVNLEVILAKENAKDTVPNDATECLLFPTMQRRTPKAREMTHLQNDLKISGESPPSYTETNGVSAKRPYLRCKTLLPLPETRGKEDESYTPVPENKEGDTTSKKMYASTLVDCRDSTSPSLQNQEGRQTAAGAGTTEVMCTGRHAGTEGAVISAVAGTCGGANADVAKAGGGAAKLAAIGGKVGGDDGVDQQPPFGSHDIKEKGAGETDRDSEWRGLDLNTPSFIKF</sequence>